<proteinExistence type="predicted"/>
<sequence>MEIAQIPTQCVDIVEPVNGVPLTEGNPTDPVGNNHAESQSTAADDKTLEPELAFAEENRPVAILDACTDISNGEEGVASEIPVSPRSGRLSEGAEVVTPAGTVEAPVGASDTPSAEREEKEAEAPAINVNDTETETYVVEREPHHETITPSSVQATPPPTSTESTPPLASAPSPTKKASEKKQANHDSFASEEVLNKVQKFLTLQIVENHCSSHTREIHEFVDKHLNEKQRRRYIAPLLEHIVQNFTLEATAKGEEVSIDIQSNVCLIEQMFLTLGRRSPLEDMYTAEEEEMLDLLFHSNSSNNLPLEN</sequence>
<dbReference type="Proteomes" id="UP000602510">
    <property type="component" value="Unassembled WGS sequence"/>
</dbReference>
<dbReference type="EMBL" id="WSZM01000275">
    <property type="protein sequence ID" value="KAF4036242.1"/>
    <property type="molecule type" value="Genomic_DNA"/>
</dbReference>
<organism evidence="2 4">
    <name type="scientific">Phytophthora infestans</name>
    <name type="common">Potato late blight agent</name>
    <name type="synonym">Botrytis infestans</name>
    <dbReference type="NCBI Taxonomy" id="4787"/>
    <lineage>
        <taxon>Eukaryota</taxon>
        <taxon>Sar</taxon>
        <taxon>Stramenopiles</taxon>
        <taxon>Oomycota</taxon>
        <taxon>Peronosporomycetes</taxon>
        <taxon>Peronosporales</taxon>
        <taxon>Peronosporaceae</taxon>
        <taxon>Phytophthora</taxon>
    </lineage>
</organism>
<dbReference type="Proteomes" id="UP000704712">
    <property type="component" value="Unassembled WGS sequence"/>
</dbReference>
<name>A0A833SL26_PHYIN</name>
<feature type="compositionally biased region" description="Low complexity" evidence="1">
    <location>
        <begin position="161"/>
        <end position="176"/>
    </location>
</feature>
<evidence type="ECO:0000256" key="1">
    <source>
        <dbReference type="SAM" id="MobiDB-lite"/>
    </source>
</evidence>
<evidence type="ECO:0000313" key="4">
    <source>
        <dbReference type="Proteomes" id="UP000602510"/>
    </source>
</evidence>
<comment type="caution">
    <text evidence="2">The sequence shown here is derived from an EMBL/GenBank/DDBJ whole genome shotgun (WGS) entry which is preliminary data.</text>
</comment>
<accession>A0A833SL26</accession>
<evidence type="ECO:0000313" key="2">
    <source>
        <dbReference type="EMBL" id="KAF4036242.1"/>
    </source>
</evidence>
<protein>
    <submittedName>
        <fullName evidence="2">Uncharacterized protein</fullName>
    </submittedName>
</protein>
<keyword evidence="4" id="KW-1185">Reference proteome</keyword>
<feature type="region of interest" description="Disordered" evidence="1">
    <location>
        <begin position="73"/>
        <end position="189"/>
    </location>
</feature>
<feature type="compositionally biased region" description="Basic and acidic residues" evidence="1">
    <location>
        <begin position="114"/>
        <end position="123"/>
    </location>
</feature>
<evidence type="ECO:0000313" key="3">
    <source>
        <dbReference type="EMBL" id="KAF4143109.1"/>
    </source>
</evidence>
<gene>
    <name evidence="2" type="ORF">GN244_ATG11734</name>
    <name evidence="3" type="ORF">GN958_ATG07688</name>
</gene>
<feature type="region of interest" description="Disordered" evidence="1">
    <location>
        <begin position="18"/>
        <end position="47"/>
    </location>
</feature>
<dbReference type="AlphaFoldDB" id="A0A833SL26"/>
<dbReference type="EMBL" id="JAACNO010001081">
    <property type="protein sequence ID" value="KAF4143109.1"/>
    <property type="molecule type" value="Genomic_DNA"/>
</dbReference>
<feature type="compositionally biased region" description="Basic and acidic residues" evidence="1">
    <location>
        <begin position="138"/>
        <end position="147"/>
    </location>
</feature>
<reference evidence="2" key="1">
    <citation type="submission" date="2020-04" db="EMBL/GenBank/DDBJ databases">
        <title>Hybrid Assembly of Korean Phytophthora infestans isolates.</title>
        <authorList>
            <person name="Prokchorchik M."/>
            <person name="Lee Y."/>
            <person name="Seo J."/>
            <person name="Cho J.-H."/>
            <person name="Park Y.-E."/>
            <person name="Jang D.-C."/>
            <person name="Im J.-S."/>
            <person name="Choi J.-G."/>
            <person name="Park H.-J."/>
            <person name="Lee G.-B."/>
            <person name="Lee Y.-G."/>
            <person name="Hong S.-Y."/>
            <person name="Cho K."/>
            <person name="Sohn K.H."/>
        </authorList>
    </citation>
    <scope>NUCLEOTIDE SEQUENCE</scope>
    <source>
        <strain evidence="2">KR_1_A1</strain>
        <strain evidence="3">KR_2_A2</strain>
    </source>
</reference>